<sequence>MISACRVCDSNELELAIDLGQQPWCNHFLKESELGREPFYPLRVVYCHACSTAQLDYTVPKEVMFGDHTYLSGVTRSLSAHFRGVAETTLADYFAGRDAASISVLDIGSNDGTQLKHFQALGCRVLGVEPSKATAALANAAGVPTLQRYFNAELARELDQRFQIVNAAGVFFHLEELHSAADGIGLVLAEDGVFVVQFLYMKSIADNLAFDQIYHEHLLYYNLRTIEVLLNRHGMALFDAYLSPIHGGSMIASVAHAGRRPASARLEQLRRAEDDSGANALATYRELARRMALMKETNLAYLRRCKDEGKVVFGMGAPVKGNTMLNYFGVGTQYIDVLVEKNPLRDGLYSPGMHIPVVMEDALAAPPDVYYVLAWNFKREILANNQHLLARGVEFYFPVNPKEA</sequence>
<dbReference type="InterPro" id="IPR013630">
    <property type="entry name" value="Methyltransf_Zn-bd_dom_put"/>
</dbReference>
<keyword evidence="3" id="KW-0808">Transferase</keyword>
<dbReference type="Gene3D" id="3.40.50.720">
    <property type="entry name" value="NAD(P)-binding Rossmann-like Domain"/>
    <property type="match status" value="1"/>
</dbReference>
<proteinExistence type="predicted"/>
<keyword evidence="3" id="KW-0489">Methyltransferase</keyword>
<dbReference type="EMBL" id="FOTW01000012">
    <property type="protein sequence ID" value="SFM08831.1"/>
    <property type="molecule type" value="Genomic_DNA"/>
</dbReference>
<evidence type="ECO:0000259" key="1">
    <source>
        <dbReference type="Pfam" id="PF08421"/>
    </source>
</evidence>
<dbReference type="Pfam" id="PF13489">
    <property type="entry name" value="Methyltransf_23"/>
    <property type="match status" value="1"/>
</dbReference>
<dbReference type="Pfam" id="PF08421">
    <property type="entry name" value="Methyltransf_13"/>
    <property type="match status" value="1"/>
</dbReference>
<dbReference type="Proteomes" id="UP000199470">
    <property type="component" value="Unassembled WGS sequence"/>
</dbReference>
<dbReference type="CDD" id="cd02440">
    <property type="entry name" value="AdoMet_MTases"/>
    <property type="match status" value="1"/>
</dbReference>
<gene>
    <name evidence="3" type="ORF">SAMN02982985_02680</name>
</gene>
<dbReference type="Pfam" id="PF08484">
    <property type="entry name" value="Methyltransf_14"/>
    <property type="match status" value="1"/>
</dbReference>
<feature type="domain" description="Methyltransferase putative zinc binding" evidence="1">
    <location>
        <begin position="5"/>
        <end position="65"/>
    </location>
</feature>
<dbReference type="GO" id="GO:0032259">
    <property type="term" value="P:methylation"/>
    <property type="evidence" value="ECO:0007669"/>
    <property type="project" value="UniProtKB-KW"/>
</dbReference>
<dbReference type="InterPro" id="IPR013691">
    <property type="entry name" value="MeTrfase_14"/>
</dbReference>
<feature type="domain" description="C-methyltransferase" evidence="2">
    <location>
        <begin position="244"/>
        <end position="399"/>
    </location>
</feature>
<dbReference type="STRING" id="758825.SAMN02982985_02680"/>
<dbReference type="RefSeq" id="WP_093388176.1">
    <property type="nucleotide sequence ID" value="NZ_FOTW01000012.1"/>
</dbReference>
<evidence type="ECO:0000259" key="2">
    <source>
        <dbReference type="Pfam" id="PF08484"/>
    </source>
</evidence>
<dbReference type="AlphaFoldDB" id="A0A1I4MZX9"/>
<dbReference type="SUPFAM" id="SSF53335">
    <property type="entry name" value="S-adenosyl-L-methionine-dependent methyltransferases"/>
    <property type="match status" value="1"/>
</dbReference>
<dbReference type="Gene3D" id="6.20.50.110">
    <property type="entry name" value="Methyltransferase, zinc-binding domain"/>
    <property type="match status" value="1"/>
</dbReference>
<protein>
    <submittedName>
        <fullName evidence="3">Methyltransferase domain-containing protein</fullName>
    </submittedName>
</protein>
<dbReference type="GO" id="GO:0008168">
    <property type="term" value="F:methyltransferase activity"/>
    <property type="evidence" value="ECO:0007669"/>
    <property type="project" value="UniProtKB-KW"/>
</dbReference>
<dbReference type="PANTHER" id="PTHR43861:SF5">
    <property type="entry name" value="BLL5978 PROTEIN"/>
    <property type="match status" value="1"/>
</dbReference>
<name>A0A1I4MZX9_9BURK</name>
<accession>A0A1I4MZX9</accession>
<dbReference type="InterPro" id="IPR038576">
    <property type="entry name" value="Methyltransf_Zn-bd_dom_put_sf"/>
</dbReference>
<dbReference type="Gene3D" id="3.40.50.150">
    <property type="entry name" value="Vaccinia Virus protein VP39"/>
    <property type="match status" value="1"/>
</dbReference>
<evidence type="ECO:0000313" key="3">
    <source>
        <dbReference type="EMBL" id="SFM08831.1"/>
    </source>
</evidence>
<dbReference type="InterPro" id="IPR029063">
    <property type="entry name" value="SAM-dependent_MTases_sf"/>
</dbReference>
<keyword evidence="4" id="KW-1185">Reference proteome</keyword>
<dbReference type="PANTHER" id="PTHR43861">
    <property type="entry name" value="TRANS-ACONITATE 2-METHYLTRANSFERASE-RELATED"/>
    <property type="match status" value="1"/>
</dbReference>
<dbReference type="OrthoDB" id="9815644at2"/>
<reference evidence="3 4" key="1">
    <citation type="submission" date="2016-10" db="EMBL/GenBank/DDBJ databases">
        <authorList>
            <person name="de Groot N.N."/>
        </authorList>
    </citation>
    <scope>NUCLEOTIDE SEQUENCE [LARGE SCALE GENOMIC DNA]</scope>
    <source>
        <strain evidence="3 4">ATCC 43154</strain>
    </source>
</reference>
<organism evidence="3 4">
    <name type="scientific">Rugamonas rubra</name>
    <dbReference type="NCBI Taxonomy" id="758825"/>
    <lineage>
        <taxon>Bacteria</taxon>
        <taxon>Pseudomonadati</taxon>
        <taxon>Pseudomonadota</taxon>
        <taxon>Betaproteobacteria</taxon>
        <taxon>Burkholderiales</taxon>
        <taxon>Oxalobacteraceae</taxon>
        <taxon>Telluria group</taxon>
        <taxon>Rugamonas</taxon>
    </lineage>
</organism>
<evidence type="ECO:0000313" key="4">
    <source>
        <dbReference type="Proteomes" id="UP000199470"/>
    </source>
</evidence>